<dbReference type="EMBL" id="FTOQ01000009">
    <property type="protein sequence ID" value="SIS99799.1"/>
    <property type="molecule type" value="Genomic_DNA"/>
</dbReference>
<keyword evidence="2" id="KW-1185">Reference proteome</keyword>
<proteinExistence type="predicted"/>
<dbReference type="InterPro" id="IPR027417">
    <property type="entry name" value="P-loop_NTPase"/>
</dbReference>
<gene>
    <name evidence="1" type="ORF">SAMN05421759_10951</name>
</gene>
<evidence type="ECO:0008006" key="3">
    <source>
        <dbReference type="Google" id="ProtNLM"/>
    </source>
</evidence>
<dbReference type="AlphaFoldDB" id="A0A1N7NNM2"/>
<dbReference type="RefSeq" id="WP_076448854.1">
    <property type="nucleotide sequence ID" value="NZ_FTOQ01000009.1"/>
</dbReference>
<organism evidence="1 2">
    <name type="scientific">Roseivivax lentus</name>
    <dbReference type="NCBI Taxonomy" id="633194"/>
    <lineage>
        <taxon>Bacteria</taxon>
        <taxon>Pseudomonadati</taxon>
        <taxon>Pseudomonadota</taxon>
        <taxon>Alphaproteobacteria</taxon>
        <taxon>Rhodobacterales</taxon>
        <taxon>Roseobacteraceae</taxon>
        <taxon>Roseivivax</taxon>
    </lineage>
</organism>
<dbReference type="OrthoDB" id="7705932at2"/>
<sequence length="276" mass="31431">MNTGKATFLLSTGRVSTQNIYNTILKSGFKGLVEHEPLRARYNPRQTFRKPKMCAEIRQRDPAIAAKLDEIEALLDSGGRYCSIGWTTFTWATFLKWRFGDRVSFVGLVRNPYKVAASFLTHDLFTGARQDAMQRCGFIRGSDPRVIHRDLGQDWTDFSPFEKLLFHWLEANTLIHESCQAHDAPLYRFEDLYGEKSTALPMMYHDLAGIHIPEPDEERDAYNFALDGDYDFTVRPELRAACAALCLKLGYSKAFVKSAEAGLERLPEAYSKVRVA</sequence>
<protein>
    <recommendedName>
        <fullName evidence="3">Sulfotransferase family protein</fullName>
    </recommendedName>
</protein>
<reference evidence="2" key="1">
    <citation type="submission" date="2017-01" db="EMBL/GenBank/DDBJ databases">
        <authorList>
            <person name="Varghese N."/>
            <person name="Submissions S."/>
        </authorList>
    </citation>
    <scope>NUCLEOTIDE SEQUENCE [LARGE SCALE GENOMIC DNA]</scope>
    <source>
        <strain evidence="2">DSM 29430</strain>
    </source>
</reference>
<dbReference type="Proteomes" id="UP000186684">
    <property type="component" value="Unassembled WGS sequence"/>
</dbReference>
<accession>A0A1N7NNM2</accession>
<name>A0A1N7NNM2_9RHOB</name>
<dbReference type="Gene3D" id="3.40.50.300">
    <property type="entry name" value="P-loop containing nucleotide triphosphate hydrolases"/>
    <property type="match status" value="1"/>
</dbReference>
<evidence type="ECO:0000313" key="2">
    <source>
        <dbReference type="Proteomes" id="UP000186684"/>
    </source>
</evidence>
<evidence type="ECO:0000313" key="1">
    <source>
        <dbReference type="EMBL" id="SIS99799.1"/>
    </source>
</evidence>